<name>A0A4P2VHN0_FLUSA</name>
<dbReference type="AlphaFoldDB" id="A0A4P2VHN0"/>
<accession>A0A4P2VHN0</accession>
<dbReference type="KEGG" id="sbf:JCM31447_06810"/>
<dbReference type="OrthoDB" id="9813050at2"/>
<dbReference type="RefSeq" id="WP_130606528.1">
    <property type="nucleotide sequence ID" value="NZ_AP019368.1"/>
</dbReference>
<gene>
    <name evidence="1" type="ORF">JCM31447_06810</name>
</gene>
<organism evidence="1 2">
    <name type="scientific">Fluviispira sanaruensis</name>
    <dbReference type="NCBI Taxonomy" id="2493639"/>
    <lineage>
        <taxon>Bacteria</taxon>
        <taxon>Pseudomonadati</taxon>
        <taxon>Bdellovibrionota</taxon>
        <taxon>Oligoflexia</taxon>
        <taxon>Silvanigrellales</taxon>
        <taxon>Silvanigrellaceae</taxon>
        <taxon>Fluviispira</taxon>
    </lineage>
</organism>
<proteinExistence type="predicted"/>
<evidence type="ECO:0000313" key="1">
    <source>
        <dbReference type="EMBL" id="BBH52241.1"/>
    </source>
</evidence>
<evidence type="ECO:0000313" key="2">
    <source>
        <dbReference type="Proteomes" id="UP000291236"/>
    </source>
</evidence>
<sequence length="137" mass="16370">MKKNDIYEKFNNEILTAFKNIKTQEIIEGDLIAGLSFGFWTSIIGKPFVNILENKDLYIKVFKELKLEYKEIGTTEYNKKVNKIRGDLNNIRSNRNRVFHHEKLKDYDKTEKLIWEIISQMSKVSHDYFLENFKKSI</sequence>
<reference evidence="1 2" key="1">
    <citation type="submission" date="2018-12" db="EMBL/GenBank/DDBJ databases">
        <title>Rubrispira sanarue gen. nov., sp., nov., a member of the order Silvanigrellales, isolated from a brackish lake in Hamamatsu Japan.</title>
        <authorList>
            <person name="Maejima Y."/>
            <person name="Iino T."/>
            <person name="Muraguchi Y."/>
            <person name="Fukuda K."/>
            <person name="Nojiri H."/>
            <person name="Ohkuma M."/>
            <person name="Moriuchi R."/>
            <person name="Dohra H."/>
            <person name="Kimbara K."/>
            <person name="Shintani M."/>
        </authorList>
    </citation>
    <scope>NUCLEOTIDE SEQUENCE [LARGE SCALE GENOMIC DNA]</scope>
    <source>
        <strain evidence="1 2">RF1110005</strain>
    </source>
</reference>
<protein>
    <submittedName>
        <fullName evidence="1">Uncharacterized protein</fullName>
    </submittedName>
</protein>
<dbReference type="Proteomes" id="UP000291236">
    <property type="component" value="Chromosome"/>
</dbReference>
<dbReference type="EMBL" id="AP019368">
    <property type="protein sequence ID" value="BBH52241.1"/>
    <property type="molecule type" value="Genomic_DNA"/>
</dbReference>
<keyword evidence="2" id="KW-1185">Reference proteome</keyword>